<proteinExistence type="predicted"/>
<accession>A0ABW3DT68</accession>
<dbReference type="EMBL" id="JBHTHX010000483">
    <property type="protein sequence ID" value="MFD0885981.1"/>
    <property type="molecule type" value="Genomic_DNA"/>
</dbReference>
<organism evidence="1 2">
    <name type="scientific">Streptosporangium algeriense</name>
    <dbReference type="NCBI Taxonomy" id="1682748"/>
    <lineage>
        <taxon>Bacteria</taxon>
        <taxon>Bacillati</taxon>
        <taxon>Actinomycetota</taxon>
        <taxon>Actinomycetes</taxon>
        <taxon>Streptosporangiales</taxon>
        <taxon>Streptosporangiaceae</taxon>
        <taxon>Streptosporangium</taxon>
    </lineage>
</organism>
<evidence type="ECO:0000313" key="1">
    <source>
        <dbReference type="EMBL" id="MFD0885981.1"/>
    </source>
</evidence>
<sequence length="73" mass="8115">MVIGWEIEAESKRIDDGDCFVREIPTGRVRGRCGCGHRVEGPDGEALPSVEVYERLGGHIATDHPDWPDEARL</sequence>
<reference evidence="2" key="1">
    <citation type="journal article" date="2019" name="Int. J. Syst. Evol. Microbiol.">
        <title>The Global Catalogue of Microorganisms (GCM) 10K type strain sequencing project: providing services to taxonomists for standard genome sequencing and annotation.</title>
        <authorList>
            <consortium name="The Broad Institute Genomics Platform"/>
            <consortium name="The Broad Institute Genome Sequencing Center for Infectious Disease"/>
            <person name="Wu L."/>
            <person name="Ma J."/>
        </authorList>
    </citation>
    <scope>NUCLEOTIDE SEQUENCE [LARGE SCALE GENOMIC DNA]</scope>
    <source>
        <strain evidence="2">CCUG 62974</strain>
    </source>
</reference>
<protein>
    <recommendedName>
        <fullName evidence="3">Transposase</fullName>
    </recommendedName>
</protein>
<dbReference type="Proteomes" id="UP001597024">
    <property type="component" value="Unassembled WGS sequence"/>
</dbReference>
<comment type="caution">
    <text evidence="1">The sequence shown here is derived from an EMBL/GenBank/DDBJ whole genome shotgun (WGS) entry which is preliminary data.</text>
</comment>
<gene>
    <name evidence="1" type="ORF">ACFQ08_15655</name>
</gene>
<evidence type="ECO:0000313" key="2">
    <source>
        <dbReference type="Proteomes" id="UP001597024"/>
    </source>
</evidence>
<name>A0ABW3DT68_9ACTN</name>
<evidence type="ECO:0008006" key="3">
    <source>
        <dbReference type="Google" id="ProtNLM"/>
    </source>
</evidence>
<keyword evidence="2" id="KW-1185">Reference proteome</keyword>